<dbReference type="Pfam" id="PF01435">
    <property type="entry name" value="Peptidase_M48"/>
    <property type="match status" value="1"/>
</dbReference>
<comment type="caution">
    <text evidence="8">The sequence shown here is derived from an EMBL/GenBank/DDBJ whole genome shotgun (WGS) entry which is preliminary data.</text>
</comment>
<protein>
    <submittedName>
        <fullName evidence="8">Tetratricopeptide repeat protein</fullName>
    </submittedName>
</protein>
<evidence type="ECO:0000256" key="3">
    <source>
        <dbReference type="ARBA" id="ARBA00022723"/>
    </source>
</evidence>
<gene>
    <name evidence="8" type="ORF">ENG14_01120</name>
</gene>
<dbReference type="InterPro" id="IPR011990">
    <property type="entry name" value="TPR-like_helical_dom_sf"/>
</dbReference>
<dbReference type="Gene3D" id="1.25.40.10">
    <property type="entry name" value="Tetratricopeptide repeat domain"/>
    <property type="match status" value="1"/>
</dbReference>
<evidence type="ECO:0000256" key="2">
    <source>
        <dbReference type="ARBA" id="ARBA00022670"/>
    </source>
</evidence>
<evidence type="ECO:0000256" key="1">
    <source>
        <dbReference type="ARBA" id="ARBA00001947"/>
    </source>
</evidence>
<dbReference type="GO" id="GO:0016020">
    <property type="term" value="C:membrane"/>
    <property type="evidence" value="ECO:0007669"/>
    <property type="project" value="TreeGrafter"/>
</dbReference>
<dbReference type="PANTHER" id="PTHR22726:SF1">
    <property type="entry name" value="METALLOENDOPEPTIDASE OMA1, MITOCHONDRIAL"/>
    <property type="match status" value="1"/>
</dbReference>
<feature type="domain" description="Peptidase M48" evidence="7">
    <location>
        <begin position="56"/>
        <end position="239"/>
    </location>
</feature>
<reference evidence="8" key="1">
    <citation type="journal article" date="2020" name="mSystems">
        <title>Genome- and Community-Level Interaction Insights into Carbon Utilization and Element Cycling Functions of Hydrothermarchaeota in Hydrothermal Sediment.</title>
        <authorList>
            <person name="Zhou Z."/>
            <person name="Liu Y."/>
            <person name="Xu W."/>
            <person name="Pan J."/>
            <person name="Luo Z.H."/>
            <person name="Li M."/>
        </authorList>
    </citation>
    <scope>NUCLEOTIDE SEQUENCE [LARGE SCALE GENOMIC DNA]</scope>
    <source>
        <strain evidence="8">HyVt-19</strain>
    </source>
</reference>
<dbReference type="Gene3D" id="3.30.2010.10">
    <property type="entry name" value="Metalloproteases ('zincins'), catalytic domain"/>
    <property type="match status" value="1"/>
</dbReference>
<dbReference type="InterPro" id="IPR001915">
    <property type="entry name" value="Peptidase_M48"/>
</dbReference>
<dbReference type="Pfam" id="PF14559">
    <property type="entry name" value="TPR_19"/>
    <property type="match status" value="1"/>
</dbReference>
<evidence type="ECO:0000313" key="8">
    <source>
        <dbReference type="EMBL" id="HDL89488.1"/>
    </source>
</evidence>
<name>A0A7C1AXI7_9BACT</name>
<dbReference type="GO" id="GO:0051603">
    <property type="term" value="P:proteolysis involved in protein catabolic process"/>
    <property type="evidence" value="ECO:0007669"/>
    <property type="project" value="TreeGrafter"/>
</dbReference>
<accession>A0A7C1AXI7</accession>
<keyword evidence="5" id="KW-0862">Zinc</keyword>
<dbReference type="Proteomes" id="UP000886355">
    <property type="component" value="Unassembled WGS sequence"/>
</dbReference>
<dbReference type="CDD" id="cd07333">
    <property type="entry name" value="M48C_bepA_like"/>
    <property type="match status" value="1"/>
</dbReference>
<dbReference type="InterPro" id="IPR051156">
    <property type="entry name" value="Mito/Outer_Membr_Metalloprot"/>
</dbReference>
<keyword evidence="4" id="KW-0378">Hydrolase</keyword>
<dbReference type="EMBL" id="DQZW01000053">
    <property type="protein sequence ID" value="HDL89488.1"/>
    <property type="molecule type" value="Genomic_DNA"/>
</dbReference>
<organism evidence="8">
    <name type="scientific">Thermodesulforhabdus norvegica</name>
    <dbReference type="NCBI Taxonomy" id="39841"/>
    <lineage>
        <taxon>Bacteria</taxon>
        <taxon>Pseudomonadati</taxon>
        <taxon>Thermodesulfobacteriota</taxon>
        <taxon>Syntrophobacteria</taxon>
        <taxon>Syntrophobacterales</taxon>
        <taxon>Thermodesulforhabdaceae</taxon>
        <taxon>Thermodesulforhabdus</taxon>
    </lineage>
</organism>
<dbReference type="GO" id="GO:0046872">
    <property type="term" value="F:metal ion binding"/>
    <property type="evidence" value="ECO:0007669"/>
    <property type="project" value="UniProtKB-KW"/>
</dbReference>
<dbReference type="GO" id="GO:0004222">
    <property type="term" value="F:metalloendopeptidase activity"/>
    <property type="evidence" value="ECO:0007669"/>
    <property type="project" value="InterPro"/>
</dbReference>
<evidence type="ECO:0000256" key="5">
    <source>
        <dbReference type="ARBA" id="ARBA00022833"/>
    </source>
</evidence>
<dbReference type="SUPFAM" id="SSF48452">
    <property type="entry name" value="TPR-like"/>
    <property type="match status" value="1"/>
</dbReference>
<sequence>MQNRRRTVFFLLCVFILFQASFGLCLDRYDEAKLGREVFREIEKRYGLLDVPEVSLYIQQLGNRIVSAIENPSYRYKFFVVDQEVPNAFTIPGGYVFVNWGLLTILEKEGELAAILSHELAHGEARHIHKQLETQKALAVASLAAAVAGALLGTDTNFSQAIGTGAMASASAVALKYSREHEREADQLGLRFLVSAGYNPLNAINALKHLAERQWGGRPGVLDYLMTHPGAAERIDTLRVLAKRWESRSLADSYLPDSFQLAKLFLIARKYDLPTYEGFVKSLDDKGEKGVVSPVVREFARGLLLTRKGNYSAAKFLLADVWSRRPNDIFAASSLADLYFRLGQVEQARSVVERTLRSRKGNLALHYRLALYCQELGLNEQALQHFDVAKKAPFLFPDLDYRLGIVLGKLGRLGEAHMTLGDYYARRRDVSLARFHYQKALNLLKNPSLEKKVREKLVHLGKIK</sequence>
<evidence type="ECO:0000259" key="7">
    <source>
        <dbReference type="Pfam" id="PF01435"/>
    </source>
</evidence>
<comment type="cofactor">
    <cofactor evidence="1">
        <name>Zn(2+)</name>
        <dbReference type="ChEBI" id="CHEBI:29105"/>
    </cofactor>
</comment>
<evidence type="ECO:0000256" key="6">
    <source>
        <dbReference type="ARBA" id="ARBA00023049"/>
    </source>
</evidence>
<keyword evidence="2" id="KW-0645">Protease</keyword>
<dbReference type="PANTHER" id="PTHR22726">
    <property type="entry name" value="METALLOENDOPEPTIDASE OMA1"/>
    <property type="match status" value="1"/>
</dbReference>
<dbReference type="AlphaFoldDB" id="A0A7C1AXI7"/>
<proteinExistence type="predicted"/>
<keyword evidence="6" id="KW-0482">Metalloprotease</keyword>
<keyword evidence="3" id="KW-0479">Metal-binding</keyword>
<evidence type="ECO:0000256" key="4">
    <source>
        <dbReference type="ARBA" id="ARBA00022801"/>
    </source>
</evidence>